<evidence type="ECO:0000313" key="1">
    <source>
        <dbReference type="EMBL" id="NSC26649.1"/>
    </source>
</evidence>
<gene>
    <name evidence="1" type="ORF">G4319_04700</name>
</gene>
<organism evidence="1 2">
    <name type="scientific">Agathobacter rectalis</name>
    <dbReference type="NCBI Taxonomy" id="39491"/>
    <lineage>
        <taxon>Bacteria</taxon>
        <taxon>Bacillati</taxon>
        <taxon>Bacillota</taxon>
        <taxon>Clostridia</taxon>
        <taxon>Lachnospirales</taxon>
        <taxon>Lachnospiraceae</taxon>
        <taxon>Agathobacter</taxon>
    </lineage>
</organism>
<name>A0AAX0BED7_9FIRM</name>
<dbReference type="RefSeq" id="WP_173840191.1">
    <property type="nucleotide sequence ID" value="NZ_JAAILW010000006.1"/>
</dbReference>
<proteinExistence type="predicted"/>
<evidence type="ECO:0000313" key="2">
    <source>
        <dbReference type="Proteomes" id="UP001193670"/>
    </source>
</evidence>
<accession>A0AAX0BED7</accession>
<dbReference type="AlphaFoldDB" id="A0AAX0BED7"/>
<protein>
    <submittedName>
        <fullName evidence="1">Uncharacterized protein</fullName>
    </submittedName>
</protein>
<dbReference type="EMBL" id="JAAILW010000006">
    <property type="protein sequence ID" value="NSC26649.1"/>
    <property type="molecule type" value="Genomic_DNA"/>
</dbReference>
<dbReference type="Proteomes" id="UP001193670">
    <property type="component" value="Unassembled WGS sequence"/>
</dbReference>
<sequence>MGYSNISVQDVDKGYTCNSTVSNVKKSELLKLDSSFKPKINYMNKGTEIFNEDKQIYEYVSNGEKTDKVYSLYYKKAKVKGVKASKGMVIEFDLETGCARSIHYGLTDKEFDKFVLKMGEPDYNDSDGMRWNESKYGWIVANYYFRNFSSFSYFFPEFFQLLGWIGERF</sequence>
<reference evidence="1" key="2">
    <citation type="submission" date="2020-02" db="EMBL/GenBank/DDBJ databases">
        <authorList>
            <person name="Littmann E."/>
            <person name="Sorbara M."/>
        </authorList>
    </citation>
    <scope>NUCLEOTIDE SEQUENCE</scope>
    <source>
        <strain evidence="1">MSK.17.79</strain>
    </source>
</reference>
<reference evidence="1" key="1">
    <citation type="journal article" date="2020" name="Cell Host Microbe">
        <title>Functional and Genomic Variation between Human-Derived Isolates of Lachnospiraceae Reveals Inter- and Intra-Species Diversity.</title>
        <authorList>
            <person name="Sorbara M.T."/>
            <person name="Littmann E.R."/>
            <person name="Fontana E."/>
            <person name="Moody T.U."/>
            <person name="Kohout C.E."/>
            <person name="Gjonbalaj M."/>
            <person name="Eaton V."/>
            <person name="Seok R."/>
            <person name="Leiner I.M."/>
            <person name="Pamer E.G."/>
        </authorList>
    </citation>
    <scope>NUCLEOTIDE SEQUENCE</scope>
    <source>
        <strain evidence="1">MSK.17.79</strain>
    </source>
</reference>
<comment type="caution">
    <text evidence="1">The sequence shown here is derived from an EMBL/GenBank/DDBJ whole genome shotgun (WGS) entry which is preliminary data.</text>
</comment>